<dbReference type="CDD" id="cd12952">
    <property type="entry name" value="MMP_ACEL2062"/>
    <property type="match status" value="1"/>
</dbReference>
<dbReference type="Proteomes" id="UP000594681">
    <property type="component" value="Chromosome"/>
</dbReference>
<protein>
    <submittedName>
        <fullName evidence="1">Metallopeptidase family protein</fullName>
    </submittedName>
</protein>
<evidence type="ECO:0000313" key="2">
    <source>
        <dbReference type="Proteomes" id="UP000594681"/>
    </source>
</evidence>
<name>A0A7T0KDZ0_9CORY</name>
<dbReference type="SUPFAM" id="SSF55486">
    <property type="entry name" value="Metalloproteases ('zincins'), catalytic domain"/>
    <property type="match status" value="1"/>
</dbReference>
<gene>
    <name evidence="1" type="ORF">G7Y31_11090</name>
</gene>
<dbReference type="EMBL" id="CP064954">
    <property type="protein sequence ID" value="QPK79026.1"/>
    <property type="molecule type" value="Genomic_DNA"/>
</dbReference>
<dbReference type="Gene3D" id="3.30.2010.20">
    <property type="match status" value="1"/>
</dbReference>
<proteinExistence type="predicted"/>
<accession>A0A7T0KDZ0</accession>
<evidence type="ECO:0000313" key="1">
    <source>
        <dbReference type="EMBL" id="QPK79026.1"/>
    </source>
</evidence>
<dbReference type="RefSeq" id="WP_165011000.1">
    <property type="nucleotide sequence ID" value="NZ_CP064954.1"/>
</dbReference>
<dbReference type="InterPro" id="IPR038555">
    <property type="entry name" value="Zincin_1_sf"/>
</dbReference>
<keyword evidence="2" id="KW-1185">Reference proteome</keyword>
<dbReference type="AlphaFoldDB" id="A0A7T0KDZ0"/>
<sequence>MYEVSEERFEEMVEAALDKIPQEFVDRMRNLAILVEDYHPDSPWILGLYEGVALPERTFDHTGYLPDAIWIYRGALQDLCTSEEQLAHEVEVTVFHELGHYFGLEEDELHLLGWG</sequence>
<dbReference type="KEGG" id="cliz:G7Y31_11090"/>
<dbReference type="InterPro" id="IPR010428">
    <property type="entry name" value="Zincin_1"/>
</dbReference>
<dbReference type="Pfam" id="PF06262">
    <property type="entry name" value="Zincin_1"/>
    <property type="match status" value="1"/>
</dbReference>
<organism evidence="1 2">
    <name type="scientific">Corynebacterium lizhenjunii</name>
    <dbReference type="NCBI Taxonomy" id="2709394"/>
    <lineage>
        <taxon>Bacteria</taxon>
        <taxon>Bacillati</taxon>
        <taxon>Actinomycetota</taxon>
        <taxon>Actinomycetes</taxon>
        <taxon>Mycobacteriales</taxon>
        <taxon>Corynebacteriaceae</taxon>
        <taxon>Corynebacterium</taxon>
    </lineage>
</organism>
<reference evidence="1 2" key="1">
    <citation type="submission" date="2020-11" db="EMBL/GenBank/DDBJ databases">
        <title>Corynebacterium sp. ZJ-599.</title>
        <authorList>
            <person name="Zhou J."/>
        </authorList>
    </citation>
    <scope>NUCLEOTIDE SEQUENCE [LARGE SCALE GENOMIC DNA]</scope>
    <source>
        <strain evidence="1 2">ZJ-599</strain>
    </source>
</reference>